<protein>
    <submittedName>
        <fullName evidence="2">GNAT family N-acetyltransferase</fullName>
        <ecNumber evidence="2">2.3.1.-</ecNumber>
    </submittedName>
</protein>
<dbReference type="CDD" id="cd04301">
    <property type="entry name" value="NAT_SF"/>
    <property type="match status" value="1"/>
</dbReference>
<accession>A0ABW4YPX3</accession>
<dbReference type="EC" id="2.3.1.-" evidence="2"/>
<reference evidence="3" key="1">
    <citation type="journal article" date="2019" name="Int. J. Syst. Evol. Microbiol.">
        <title>The Global Catalogue of Microorganisms (GCM) 10K type strain sequencing project: providing services to taxonomists for standard genome sequencing and annotation.</title>
        <authorList>
            <consortium name="The Broad Institute Genomics Platform"/>
            <consortium name="The Broad Institute Genome Sequencing Center for Infectious Disease"/>
            <person name="Wu L."/>
            <person name="Ma J."/>
        </authorList>
    </citation>
    <scope>NUCLEOTIDE SEQUENCE [LARGE SCALE GENOMIC DNA]</scope>
    <source>
        <strain evidence="3">GH52</strain>
    </source>
</reference>
<sequence>MYKELYLMVDHIPQKMLIRNYTIADFEQLIEVQKLAFPPPFAADLWWTKEQIIEHVKRFSTGAICAEVNGEIIGSMTGLIIDSKQYGEQHQWSQVTDNGYIRNHNPFGDTLYVVDICVVPVYRKWGVGKWLMQSMYETVVQMRLSRLLGGGRMPGYAAKYEQFSIPPQKYVENVLSGEWTDPVISFMLRCGRMPVAIAENYLDDEESRHHAVIMEWRNPFM</sequence>
<dbReference type="EMBL" id="JBHUHO010000047">
    <property type="protein sequence ID" value="MFD2117787.1"/>
    <property type="molecule type" value="Genomic_DNA"/>
</dbReference>
<dbReference type="Pfam" id="PF00583">
    <property type="entry name" value="Acetyltransf_1"/>
    <property type="match status" value="1"/>
</dbReference>
<proteinExistence type="predicted"/>
<dbReference type="SUPFAM" id="SSF55729">
    <property type="entry name" value="Acyl-CoA N-acyltransferases (Nat)"/>
    <property type="match status" value="1"/>
</dbReference>
<feature type="domain" description="N-acetyltransferase" evidence="1">
    <location>
        <begin position="16"/>
        <end position="219"/>
    </location>
</feature>
<dbReference type="GO" id="GO:0016746">
    <property type="term" value="F:acyltransferase activity"/>
    <property type="evidence" value="ECO:0007669"/>
    <property type="project" value="UniProtKB-KW"/>
</dbReference>
<name>A0ABW4YPX3_9BACL</name>
<organism evidence="2 3">
    <name type="scientific">Paenibacillus yanchengensis</name>
    <dbReference type="NCBI Taxonomy" id="2035833"/>
    <lineage>
        <taxon>Bacteria</taxon>
        <taxon>Bacillati</taxon>
        <taxon>Bacillota</taxon>
        <taxon>Bacilli</taxon>
        <taxon>Bacillales</taxon>
        <taxon>Paenibacillaceae</taxon>
        <taxon>Paenibacillus</taxon>
    </lineage>
</organism>
<keyword evidence="3" id="KW-1185">Reference proteome</keyword>
<dbReference type="Proteomes" id="UP001597362">
    <property type="component" value="Unassembled WGS sequence"/>
</dbReference>
<dbReference type="InterPro" id="IPR016181">
    <property type="entry name" value="Acyl_CoA_acyltransferase"/>
</dbReference>
<gene>
    <name evidence="2" type="ORF">ACFSJH_18815</name>
</gene>
<evidence type="ECO:0000313" key="3">
    <source>
        <dbReference type="Proteomes" id="UP001597362"/>
    </source>
</evidence>
<dbReference type="RefSeq" id="WP_377775066.1">
    <property type="nucleotide sequence ID" value="NZ_JBHUHO010000047.1"/>
</dbReference>
<dbReference type="Gene3D" id="3.40.630.30">
    <property type="match status" value="1"/>
</dbReference>
<comment type="caution">
    <text evidence="2">The sequence shown here is derived from an EMBL/GenBank/DDBJ whole genome shotgun (WGS) entry which is preliminary data.</text>
</comment>
<keyword evidence="2" id="KW-0012">Acyltransferase</keyword>
<evidence type="ECO:0000259" key="1">
    <source>
        <dbReference type="PROSITE" id="PS51186"/>
    </source>
</evidence>
<dbReference type="InterPro" id="IPR000182">
    <property type="entry name" value="GNAT_dom"/>
</dbReference>
<dbReference type="PROSITE" id="PS51186">
    <property type="entry name" value="GNAT"/>
    <property type="match status" value="1"/>
</dbReference>
<evidence type="ECO:0000313" key="2">
    <source>
        <dbReference type="EMBL" id="MFD2117787.1"/>
    </source>
</evidence>
<keyword evidence="2" id="KW-0808">Transferase</keyword>